<dbReference type="Gene3D" id="1.10.260.40">
    <property type="entry name" value="lambda repressor-like DNA-binding domains"/>
    <property type="match status" value="1"/>
</dbReference>
<gene>
    <name evidence="2" type="ORF">EI684_07855</name>
</gene>
<accession>A0A426U2U2</accession>
<dbReference type="InterPro" id="IPR001387">
    <property type="entry name" value="Cro/C1-type_HTH"/>
</dbReference>
<dbReference type="CDD" id="cd00093">
    <property type="entry name" value="HTH_XRE"/>
    <property type="match status" value="1"/>
</dbReference>
<dbReference type="SMART" id="SM00530">
    <property type="entry name" value="HTH_XRE"/>
    <property type="match status" value="1"/>
</dbReference>
<feature type="domain" description="HTH cro/C1-type" evidence="1">
    <location>
        <begin position="24"/>
        <end position="68"/>
    </location>
</feature>
<reference evidence="2 3" key="1">
    <citation type="submission" date="2018-12" db="EMBL/GenBank/DDBJ databases">
        <title>Genome Sequence of Candidatus Viridilinea halotolerans isolated from saline sulfide-rich spring.</title>
        <authorList>
            <person name="Grouzdev D.S."/>
            <person name="Burganskaya E.I."/>
            <person name="Krutkina M.S."/>
            <person name="Sukhacheva M.V."/>
            <person name="Gorlenko V.M."/>
        </authorList>
    </citation>
    <scope>NUCLEOTIDE SEQUENCE [LARGE SCALE GENOMIC DNA]</scope>
    <source>
        <strain evidence="2">Chok-6</strain>
    </source>
</reference>
<name>A0A426U2U2_9CHLR</name>
<protein>
    <submittedName>
        <fullName evidence="2">XRE family transcriptional regulator</fullName>
    </submittedName>
</protein>
<proteinExistence type="predicted"/>
<dbReference type="GO" id="GO:0003677">
    <property type="term" value="F:DNA binding"/>
    <property type="evidence" value="ECO:0007669"/>
    <property type="project" value="InterPro"/>
</dbReference>
<evidence type="ECO:0000313" key="3">
    <source>
        <dbReference type="Proteomes" id="UP000280307"/>
    </source>
</evidence>
<dbReference type="InterPro" id="IPR010982">
    <property type="entry name" value="Lambda_DNA-bd_dom_sf"/>
</dbReference>
<sequence>MARIVGRFQKARLDYQSRIGRPVTIEEIAQTIGITRQSMSDIENGRSLPRYGTLAKLCQLYGVEPGDLLDYEDRRTLHLATA</sequence>
<dbReference type="AlphaFoldDB" id="A0A426U2U2"/>
<dbReference type="SUPFAM" id="SSF47413">
    <property type="entry name" value="lambda repressor-like DNA-binding domains"/>
    <property type="match status" value="1"/>
</dbReference>
<dbReference type="Proteomes" id="UP000280307">
    <property type="component" value="Unassembled WGS sequence"/>
</dbReference>
<dbReference type="EMBL" id="RSAS01000301">
    <property type="protein sequence ID" value="RRR74006.1"/>
    <property type="molecule type" value="Genomic_DNA"/>
</dbReference>
<dbReference type="PROSITE" id="PS50943">
    <property type="entry name" value="HTH_CROC1"/>
    <property type="match status" value="1"/>
</dbReference>
<evidence type="ECO:0000259" key="1">
    <source>
        <dbReference type="PROSITE" id="PS50943"/>
    </source>
</evidence>
<evidence type="ECO:0000313" key="2">
    <source>
        <dbReference type="EMBL" id="RRR74006.1"/>
    </source>
</evidence>
<dbReference type="Pfam" id="PF12844">
    <property type="entry name" value="HTH_19"/>
    <property type="match status" value="1"/>
</dbReference>
<comment type="caution">
    <text evidence="2">The sequence shown here is derived from an EMBL/GenBank/DDBJ whole genome shotgun (WGS) entry which is preliminary data.</text>
</comment>
<organism evidence="2 3">
    <name type="scientific">Candidatus Viridilinea halotolerans</name>
    <dbReference type="NCBI Taxonomy" id="2491704"/>
    <lineage>
        <taxon>Bacteria</taxon>
        <taxon>Bacillati</taxon>
        <taxon>Chloroflexota</taxon>
        <taxon>Chloroflexia</taxon>
        <taxon>Chloroflexales</taxon>
        <taxon>Chloroflexineae</taxon>
        <taxon>Oscillochloridaceae</taxon>
        <taxon>Candidatus Viridilinea</taxon>
    </lineage>
</organism>